<evidence type="ECO:0000313" key="1">
    <source>
        <dbReference type="EMBL" id="JAE25897.1"/>
    </source>
</evidence>
<name>A0A0A9GN27_ARUDO</name>
<sequence length="31" mass="3665">MDIISRLLYLHAMVMEVMGYLPRIDVQLLVM</sequence>
<protein>
    <submittedName>
        <fullName evidence="1">Uncharacterized protein</fullName>
    </submittedName>
</protein>
<dbReference type="AlphaFoldDB" id="A0A0A9GN27"/>
<organism evidence="1">
    <name type="scientific">Arundo donax</name>
    <name type="common">Giant reed</name>
    <name type="synonym">Donax arundinaceus</name>
    <dbReference type="NCBI Taxonomy" id="35708"/>
    <lineage>
        <taxon>Eukaryota</taxon>
        <taxon>Viridiplantae</taxon>
        <taxon>Streptophyta</taxon>
        <taxon>Embryophyta</taxon>
        <taxon>Tracheophyta</taxon>
        <taxon>Spermatophyta</taxon>
        <taxon>Magnoliopsida</taxon>
        <taxon>Liliopsida</taxon>
        <taxon>Poales</taxon>
        <taxon>Poaceae</taxon>
        <taxon>PACMAD clade</taxon>
        <taxon>Arundinoideae</taxon>
        <taxon>Arundineae</taxon>
        <taxon>Arundo</taxon>
    </lineage>
</organism>
<reference evidence="1" key="2">
    <citation type="journal article" date="2015" name="Data Brief">
        <title>Shoot transcriptome of the giant reed, Arundo donax.</title>
        <authorList>
            <person name="Barrero R.A."/>
            <person name="Guerrero F.D."/>
            <person name="Moolhuijzen P."/>
            <person name="Goolsby J.A."/>
            <person name="Tidwell J."/>
            <person name="Bellgard S.E."/>
            <person name="Bellgard M.I."/>
        </authorList>
    </citation>
    <scope>NUCLEOTIDE SEQUENCE</scope>
    <source>
        <tissue evidence="1">Shoot tissue taken approximately 20 cm above the soil surface</tissue>
    </source>
</reference>
<accession>A0A0A9GN27</accession>
<dbReference type="EMBL" id="GBRH01171999">
    <property type="protein sequence ID" value="JAE25897.1"/>
    <property type="molecule type" value="Transcribed_RNA"/>
</dbReference>
<proteinExistence type="predicted"/>
<reference evidence="1" key="1">
    <citation type="submission" date="2014-09" db="EMBL/GenBank/DDBJ databases">
        <authorList>
            <person name="Magalhaes I.L.F."/>
            <person name="Oliveira U."/>
            <person name="Santos F.R."/>
            <person name="Vidigal T.H.D.A."/>
            <person name="Brescovit A.D."/>
            <person name="Santos A.J."/>
        </authorList>
    </citation>
    <scope>NUCLEOTIDE SEQUENCE</scope>
    <source>
        <tissue evidence="1">Shoot tissue taken approximately 20 cm above the soil surface</tissue>
    </source>
</reference>